<feature type="transmembrane region" description="Helical" evidence="6">
    <location>
        <begin position="93"/>
        <end position="112"/>
    </location>
</feature>
<evidence type="ECO:0000256" key="5">
    <source>
        <dbReference type="ARBA" id="ARBA00023136"/>
    </source>
</evidence>
<feature type="domain" description="Major facilitator superfamily (MFS) profile" evidence="7">
    <location>
        <begin position="256"/>
        <end position="437"/>
    </location>
</feature>
<feature type="transmembrane region" description="Helical" evidence="6">
    <location>
        <begin position="412"/>
        <end position="430"/>
    </location>
</feature>
<accession>M3A979</accession>
<dbReference type="SUPFAM" id="SSF103473">
    <property type="entry name" value="MFS general substrate transporter"/>
    <property type="match status" value="1"/>
</dbReference>
<dbReference type="PROSITE" id="PS50850">
    <property type="entry name" value="MFS"/>
    <property type="match status" value="1"/>
</dbReference>
<keyword evidence="3 6" id="KW-0812">Transmembrane</keyword>
<comment type="subcellular location">
    <subcellularLocation>
        <location evidence="1">Endomembrane system</location>
        <topology evidence="1">Multi-pass membrane protein</topology>
    </subcellularLocation>
</comment>
<gene>
    <name evidence="8" type="ORF">H261_15350</name>
</gene>
<evidence type="ECO:0000256" key="4">
    <source>
        <dbReference type="ARBA" id="ARBA00022989"/>
    </source>
</evidence>
<evidence type="ECO:0000256" key="6">
    <source>
        <dbReference type="SAM" id="Phobius"/>
    </source>
</evidence>
<protein>
    <submittedName>
        <fullName evidence="8">MFS transporter family transporter protein</fullName>
    </submittedName>
</protein>
<dbReference type="OrthoDB" id="9768783at2"/>
<keyword evidence="5 6" id="KW-0472">Membrane</keyword>
<dbReference type="AlphaFoldDB" id="M3A979"/>
<evidence type="ECO:0000256" key="3">
    <source>
        <dbReference type="ARBA" id="ARBA00022692"/>
    </source>
</evidence>
<feature type="transmembrane region" description="Helical" evidence="6">
    <location>
        <begin position="59"/>
        <end position="81"/>
    </location>
</feature>
<name>M3A979_9PROT</name>
<dbReference type="Gene3D" id="1.20.1250.20">
    <property type="entry name" value="MFS general substrate transporter like domains"/>
    <property type="match status" value="2"/>
</dbReference>
<keyword evidence="2" id="KW-0813">Transport</keyword>
<feature type="transmembrane region" description="Helical" evidence="6">
    <location>
        <begin position="196"/>
        <end position="219"/>
    </location>
</feature>
<keyword evidence="4 6" id="KW-1133">Transmembrane helix</keyword>
<evidence type="ECO:0000256" key="2">
    <source>
        <dbReference type="ARBA" id="ARBA00022448"/>
    </source>
</evidence>
<feature type="transmembrane region" description="Helical" evidence="6">
    <location>
        <begin position="293"/>
        <end position="314"/>
    </location>
</feature>
<evidence type="ECO:0000256" key="1">
    <source>
        <dbReference type="ARBA" id="ARBA00004127"/>
    </source>
</evidence>
<feature type="transmembrane region" description="Helical" evidence="6">
    <location>
        <begin position="323"/>
        <end position="340"/>
    </location>
</feature>
<dbReference type="PANTHER" id="PTHR23519">
    <property type="entry name" value="AUTOPHAGY-RELATED PROTEIN 22"/>
    <property type="match status" value="1"/>
</dbReference>
<keyword evidence="9" id="KW-1185">Reference proteome</keyword>
<dbReference type="PANTHER" id="PTHR23519:SF1">
    <property type="entry name" value="AUTOPHAGY-RELATED PROTEIN 22"/>
    <property type="match status" value="1"/>
</dbReference>
<feature type="transmembrane region" description="Helical" evidence="6">
    <location>
        <begin position="21"/>
        <end position="47"/>
    </location>
</feature>
<dbReference type="eggNOG" id="COG2270">
    <property type="taxonomic scope" value="Bacteria"/>
</dbReference>
<feature type="transmembrane region" description="Helical" evidence="6">
    <location>
        <begin position="381"/>
        <end position="400"/>
    </location>
</feature>
<dbReference type="GO" id="GO:0022857">
    <property type="term" value="F:transmembrane transporter activity"/>
    <property type="evidence" value="ECO:0007669"/>
    <property type="project" value="InterPro"/>
</dbReference>
<dbReference type="STRING" id="1244869.H261_15350"/>
<dbReference type="RefSeq" id="WP_008619188.1">
    <property type="nucleotide sequence ID" value="NZ_AONQ01000044.1"/>
</dbReference>
<feature type="transmembrane region" description="Helical" evidence="6">
    <location>
        <begin position="257"/>
        <end position="281"/>
    </location>
</feature>
<dbReference type="InterPro" id="IPR036259">
    <property type="entry name" value="MFS_trans_sf"/>
</dbReference>
<dbReference type="Proteomes" id="UP000011744">
    <property type="component" value="Unassembled WGS sequence"/>
</dbReference>
<organism evidence="8 9">
    <name type="scientific">Paramagnetospirillum caucaseum</name>
    <dbReference type="NCBI Taxonomy" id="1244869"/>
    <lineage>
        <taxon>Bacteria</taxon>
        <taxon>Pseudomonadati</taxon>
        <taxon>Pseudomonadota</taxon>
        <taxon>Alphaproteobacteria</taxon>
        <taxon>Rhodospirillales</taxon>
        <taxon>Magnetospirillaceae</taxon>
        <taxon>Paramagnetospirillum</taxon>
    </lineage>
</organism>
<evidence type="ECO:0000313" key="9">
    <source>
        <dbReference type="Proteomes" id="UP000011744"/>
    </source>
</evidence>
<dbReference type="InterPro" id="IPR050495">
    <property type="entry name" value="ATG22/LtaA_families"/>
</dbReference>
<evidence type="ECO:0000259" key="7">
    <source>
        <dbReference type="PROSITE" id="PS50850"/>
    </source>
</evidence>
<dbReference type="GO" id="GO:0012505">
    <property type="term" value="C:endomembrane system"/>
    <property type="evidence" value="ECO:0007669"/>
    <property type="project" value="UniProtKB-SubCell"/>
</dbReference>
<dbReference type="EMBL" id="AONQ01000044">
    <property type="protein sequence ID" value="EME69049.1"/>
    <property type="molecule type" value="Genomic_DNA"/>
</dbReference>
<evidence type="ECO:0000313" key="8">
    <source>
        <dbReference type="EMBL" id="EME69049.1"/>
    </source>
</evidence>
<feature type="transmembrane region" description="Helical" evidence="6">
    <location>
        <begin position="118"/>
        <end position="139"/>
    </location>
</feature>
<reference evidence="8 9" key="1">
    <citation type="journal article" date="2014" name="Genome Announc.">
        <title>Draft Genome Sequence of Magnetospirillum sp. Strain SO-1, a Freshwater Magnetotactic Bacterium Isolated from the Ol'khovka River, Russia.</title>
        <authorList>
            <person name="Grouzdev D.S."/>
            <person name="Dziuba M.V."/>
            <person name="Sukhacheva M.S."/>
            <person name="Mardanov A.V."/>
            <person name="Beletskiy A.V."/>
            <person name="Kuznetsov B.B."/>
            <person name="Skryabin K.G."/>
        </authorList>
    </citation>
    <scope>NUCLEOTIDE SEQUENCE [LARGE SCALE GENOMIC DNA]</scope>
    <source>
        <strain evidence="8 9">SO-1</strain>
    </source>
</reference>
<dbReference type="InterPro" id="IPR020846">
    <property type="entry name" value="MFS_dom"/>
</dbReference>
<feature type="transmembrane region" description="Helical" evidence="6">
    <location>
        <begin position="160"/>
        <end position="180"/>
    </location>
</feature>
<comment type="caution">
    <text evidence="8">The sequence shown here is derived from an EMBL/GenBank/DDBJ whole genome shotgun (WGS) entry which is preliminary data.</text>
</comment>
<dbReference type="InterPro" id="IPR024671">
    <property type="entry name" value="Atg22-like"/>
</dbReference>
<dbReference type="Pfam" id="PF11700">
    <property type="entry name" value="ATG22"/>
    <property type="match status" value="1"/>
</dbReference>
<feature type="transmembrane region" description="Helical" evidence="6">
    <location>
        <begin position="346"/>
        <end position="369"/>
    </location>
</feature>
<sequence length="437" mass="45818">MPKQIQNDHHQGGDKSRWSAIAAWCLYDWAASTFPVIVTIFIFAPYFTESVATDAVTGTVLWGRAMAAAGFVIAVSSALLGSISDLKGGRKRWLMVSAGLAMVATATLWFVAPNVSAVPLALVGGAVAVVAFETAAVFYNSMLPEVAPAGYFGRVSGWGNGAGALGGIVCLGVVLVLFVLEADSAPFGLDPQAQEAIRICLPFAALWWLVFALPLFLLVSEDRLGGRGGNHPWRTAIRHGTGNLVNSLRALPREPRLAWYLLAQMLYCDGLNTVLSFSGIFAAGTFGMDVSELLVYGIAVNVAAGVGSLAFGWVDDRMGAKRAVVIGLSGMIVFIVAIIATDSKTVFWLASVMVGVFLGPVQAASRSLMAGMTTPENRARMFGLYAVSGKITAFLGPAAFSIATDLAGSQRAGMAVTIPFFVLGLALLVGKVKGGEV</sequence>
<dbReference type="PATRIC" id="fig|1244869.3.peg.3082"/>
<proteinExistence type="predicted"/>